<dbReference type="RefSeq" id="WP_085801275.1">
    <property type="nucleotide sequence ID" value="NZ_FWXB01000013.1"/>
</dbReference>
<dbReference type="InterPro" id="IPR010982">
    <property type="entry name" value="Lambda_DNA-bd_dom_sf"/>
</dbReference>
<dbReference type="Pfam" id="PF13560">
    <property type="entry name" value="HTH_31"/>
    <property type="match status" value="1"/>
</dbReference>
<dbReference type="Proteomes" id="UP000193224">
    <property type="component" value="Unassembled WGS sequence"/>
</dbReference>
<feature type="domain" description="HTH cro/C1-type" evidence="1">
    <location>
        <begin position="25"/>
        <end position="63"/>
    </location>
</feature>
<sequence>MSSEHIHENLRLLCSYGKSTSDICRRAGFNRQQFNKYLNGHAQPSLATLRKICDFFGVDDHEILLPHDAFKAIVRLRPPKLGVKRTHYEAVLANLTQSSETNHELMERHAGYYHAYFAPEPARNILLRTLVHLYRENDAWLTKTIDRKLDEAFFVPSRVKYLGVAMEAFQRITIFEREVGSGRSIWAMMLYCSEQETPNYLSGLCMCVETEARHDISCIRGVWQYLGKKPDLRRALKTCGIVDQSVETVPDIILEGTDNSRREGELILFPRI</sequence>
<dbReference type="OrthoDB" id="8902678at2"/>
<dbReference type="EMBL" id="FWXB01000013">
    <property type="protein sequence ID" value="SMC13324.1"/>
    <property type="molecule type" value="Genomic_DNA"/>
</dbReference>
<dbReference type="CDD" id="cd00093">
    <property type="entry name" value="HTH_XRE"/>
    <property type="match status" value="1"/>
</dbReference>
<evidence type="ECO:0000259" key="1">
    <source>
        <dbReference type="PROSITE" id="PS50943"/>
    </source>
</evidence>
<dbReference type="Gene3D" id="1.10.260.40">
    <property type="entry name" value="lambda repressor-like DNA-binding domains"/>
    <property type="match status" value="1"/>
</dbReference>
<reference evidence="2 3" key="1">
    <citation type="submission" date="2017-03" db="EMBL/GenBank/DDBJ databases">
        <authorList>
            <person name="Afonso C.L."/>
            <person name="Miller P.J."/>
            <person name="Scott M.A."/>
            <person name="Spackman E."/>
            <person name="Goraichik I."/>
            <person name="Dimitrov K.M."/>
            <person name="Suarez D.L."/>
            <person name="Swayne D.E."/>
        </authorList>
    </citation>
    <scope>NUCLEOTIDE SEQUENCE [LARGE SCALE GENOMIC DNA]</scope>
    <source>
        <strain evidence="2 3">CECT 7745</strain>
    </source>
</reference>
<accession>A0A1X7BUS6</accession>
<dbReference type="AlphaFoldDB" id="A0A1X7BUS6"/>
<evidence type="ECO:0000313" key="3">
    <source>
        <dbReference type="Proteomes" id="UP000193224"/>
    </source>
</evidence>
<organism evidence="2 3">
    <name type="scientific">Roseovarius aestuarii</name>
    <dbReference type="NCBI Taxonomy" id="475083"/>
    <lineage>
        <taxon>Bacteria</taxon>
        <taxon>Pseudomonadati</taxon>
        <taxon>Pseudomonadota</taxon>
        <taxon>Alphaproteobacteria</taxon>
        <taxon>Rhodobacterales</taxon>
        <taxon>Roseobacteraceae</taxon>
        <taxon>Roseovarius</taxon>
    </lineage>
</organism>
<gene>
    <name evidence="2" type="ORF">ROA7745_03170</name>
</gene>
<protein>
    <submittedName>
        <fullName evidence="2">Helix-turn-helix domain protein</fullName>
    </submittedName>
</protein>
<dbReference type="GO" id="GO:0003677">
    <property type="term" value="F:DNA binding"/>
    <property type="evidence" value="ECO:0007669"/>
    <property type="project" value="InterPro"/>
</dbReference>
<dbReference type="SMART" id="SM00530">
    <property type="entry name" value="HTH_XRE"/>
    <property type="match status" value="1"/>
</dbReference>
<dbReference type="PROSITE" id="PS50943">
    <property type="entry name" value="HTH_CROC1"/>
    <property type="match status" value="1"/>
</dbReference>
<dbReference type="InterPro" id="IPR001387">
    <property type="entry name" value="Cro/C1-type_HTH"/>
</dbReference>
<proteinExistence type="predicted"/>
<name>A0A1X7BUS6_9RHOB</name>
<keyword evidence="3" id="KW-1185">Reference proteome</keyword>
<evidence type="ECO:0000313" key="2">
    <source>
        <dbReference type="EMBL" id="SMC13324.1"/>
    </source>
</evidence>
<dbReference type="SUPFAM" id="SSF47413">
    <property type="entry name" value="lambda repressor-like DNA-binding domains"/>
    <property type="match status" value="1"/>
</dbReference>